<gene>
    <name evidence="3" type="ORF">ACFOSB_08085</name>
</gene>
<dbReference type="EMBL" id="JBHRZG010000008">
    <property type="protein sequence ID" value="MFC3832814.1"/>
    <property type="molecule type" value="Genomic_DNA"/>
</dbReference>
<accession>A0ABV7Z6W3</accession>
<comment type="caution">
    <text evidence="3">The sequence shown here is derived from an EMBL/GenBank/DDBJ whole genome shotgun (WGS) entry which is preliminary data.</text>
</comment>
<protein>
    <submittedName>
        <fullName evidence="3">DinB family protein</fullName>
    </submittedName>
</protein>
<evidence type="ECO:0000313" key="4">
    <source>
        <dbReference type="Proteomes" id="UP001595803"/>
    </source>
</evidence>
<keyword evidence="4" id="KW-1185">Reference proteome</keyword>
<organism evidence="3 4">
    <name type="scientific">Deinococcus rufus</name>
    <dbReference type="NCBI Taxonomy" id="2136097"/>
    <lineage>
        <taxon>Bacteria</taxon>
        <taxon>Thermotogati</taxon>
        <taxon>Deinococcota</taxon>
        <taxon>Deinococci</taxon>
        <taxon>Deinococcales</taxon>
        <taxon>Deinococcaceae</taxon>
        <taxon>Deinococcus</taxon>
    </lineage>
</organism>
<evidence type="ECO:0000256" key="2">
    <source>
        <dbReference type="ARBA" id="ARBA00022723"/>
    </source>
</evidence>
<dbReference type="Gene3D" id="1.20.120.450">
    <property type="entry name" value="dinb family like domain"/>
    <property type="match status" value="1"/>
</dbReference>
<comment type="similarity">
    <text evidence="1">Belongs to the DinB family.</text>
</comment>
<sequence>MATVSLPPAVLAAHWLGHRHVTRRVIDAFPPEQLFTYRPVDTLRSFGEMAWELVGQTGYTLDGLLDGQWGAPTWNPLPGTEKPGLLSAWDAQTARIESGLPGVRADAFGRTLELAWGEMLTFTAVIGAIDNEIHHRGQGMIYLRELGLTPPEFWERA</sequence>
<evidence type="ECO:0000313" key="3">
    <source>
        <dbReference type="EMBL" id="MFC3832814.1"/>
    </source>
</evidence>
<dbReference type="SUPFAM" id="SSF109854">
    <property type="entry name" value="DinB/YfiT-like putative metalloenzymes"/>
    <property type="match status" value="1"/>
</dbReference>
<keyword evidence="2" id="KW-0479">Metal-binding</keyword>
<dbReference type="InterPro" id="IPR034660">
    <property type="entry name" value="DinB/YfiT-like"/>
</dbReference>
<dbReference type="Proteomes" id="UP001595803">
    <property type="component" value="Unassembled WGS sequence"/>
</dbReference>
<evidence type="ECO:0000256" key="1">
    <source>
        <dbReference type="ARBA" id="ARBA00008635"/>
    </source>
</evidence>
<reference evidence="4" key="1">
    <citation type="journal article" date="2019" name="Int. J. Syst. Evol. Microbiol.">
        <title>The Global Catalogue of Microorganisms (GCM) 10K type strain sequencing project: providing services to taxonomists for standard genome sequencing and annotation.</title>
        <authorList>
            <consortium name="The Broad Institute Genomics Platform"/>
            <consortium name="The Broad Institute Genome Sequencing Center for Infectious Disease"/>
            <person name="Wu L."/>
            <person name="Ma J."/>
        </authorList>
    </citation>
    <scope>NUCLEOTIDE SEQUENCE [LARGE SCALE GENOMIC DNA]</scope>
    <source>
        <strain evidence="4">CCTCC AB 2017081</strain>
    </source>
</reference>
<proteinExistence type="inferred from homology"/>
<dbReference type="Pfam" id="PF05163">
    <property type="entry name" value="DinB"/>
    <property type="match status" value="1"/>
</dbReference>
<dbReference type="InterPro" id="IPR007837">
    <property type="entry name" value="DinB"/>
</dbReference>
<dbReference type="RefSeq" id="WP_322473945.1">
    <property type="nucleotide sequence ID" value="NZ_JBHRZG010000008.1"/>
</dbReference>
<name>A0ABV7Z6W3_9DEIO</name>